<feature type="domain" description="Response regulatory" evidence="7">
    <location>
        <begin position="6"/>
        <end position="122"/>
    </location>
</feature>
<evidence type="ECO:0000259" key="6">
    <source>
        <dbReference type="PROSITE" id="PS50043"/>
    </source>
</evidence>
<proteinExistence type="predicted"/>
<dbReference type="GO" id="GO:0003677">
    <property type="term" value="F:DNA binding"/>
    <property type="evidence" value="ECO:0007669"/>
    <property type="project" value="UniProtKB-KW"/>
</dbReference>
<dbReference type="PANTHER" id="PTHR43214:SF41">
    <property type="entry name" value="NITRATE_NITRITE RESPONSE REGULATOR PROTEIN NARP"/>
    <property type="match status" value="1"/>
</dbReference>
<dbReference type="PRINTS" id="PR00038">
    <property type="entry name" value="HTHLUXR"/>
</dbReference>
<gene>
    <name evidence="8" type="ORF">C8P70_103108</name>
</gene>
<dbReference type="GO" id="GO:0006355">
    <property type="term" value="P:regulation of DNA-templated transcription"/>
    <property type="evidence" value="ECO:0007669"/>
    <property type="project" value="InterPro"/>
</dbReference>
<keyword evidence="2" id="KW-0805">Transcription regulation</keyword>
<name>A0A4R7F3S6_9FLAO</name>
<dbReference type="SMART" id="SM00448">
    <property type="entry name" value="REC"/>
    <property type="match status" value="1"/>
</dbReference>
<dbReference type="PROSITE" id="PS50110">
    <property type="entry name" value="RESPONSE_REGULATORY"/>
    <property type="match status" value="1"/>
</dbReference>
<dbReference type="RefSeq" id="WP_133711692.1">
    <property type="nucleotide sequence ID" value="NZ_SOAG01000003.1"/>
</dbReference>
<evidence type="ECO:0000256" key="4">
    <source>
        <dbReference type="ARBA" id="ARBA00023163"/>
    </source>
</evidence>
<protein>
    <submittedName>
        <fullName evidence="8">LuxR family two component transcriptional regulator</fullName>
    </submittedName>
</protein>
<keyword evidence="9" id="KW-1185">Reference proteome</keyword>
<evidence type="ECO:0000256" key="3">
    <source>
        <dbReference type="ARBA" id="ARBA00023125"/>
    </source>
</evidence>
<feature type="modified residue" description="4-aspartylphosphate" evidence="5">
    <location>
        <position position="57"/>
    </location>
</feature>
<dbReference type="Pfam" id="PF00196">
    <property type="entry name" value="GerE"/>
    <property type="match status" value="1"/>
</dbReference>
<dbReference type="SMART" id="SM00421">
    <property type="entry name" value="HTH_LUXR"/>
    <property type="match status" value="1"/>
</dbReference>
<dbReference type="Gene3D" id="3.40.50.2300">
    <property type="match status" value="1"/>
</dbReference>
<evidence type="ECO:0000313" key="9">
    <source>
        <dbReference type="Proteomes" id="UP000295215"/>
    </source>
</evidence>
<dbReference type="InterPro" id="IPR011006">
    <property type="entry name" value="CheY-like_superfamily"/>
</dbReference>
<reference evidence="8 9" key="1">
    <citation type="submission" date="2019-03" db="EMBL/GenBank/DDBJ databases">
        <title>Genomic Encyclopedia of Archaeal and Bacterial Type Strains, Phase II (KMG-II): from individual species to whole genera.</title>
        <authorList>
            <person name="Goeker M."/>
        </authorList>
    </citation>
    <scope>NUCLEOTIDE SEQUENCE [LARGE SCALE GENOMIC DNA]</scope>
    <source>
        <strain evidence="8 9">DSM 28213</strain>
    </source>
</reference>
<dbReference type="InterPro" id="IPR058245">
    <property type="entry name" value="NreC/VraR/RcsB-like_REC"/>
</dbReference>
<dbReference type="InterPro" id="IPR016032">
    <property type="entry name" value="Sig_transdc_resp-reg_C-effctor"/>
</dbReference>
<dbReference type="InterPro" id="IPR001789">
    <property type="entry name" value="Sig_transdc_resp-reg_receiver"/>
</dbReference>
<keyword evidence="1 5" id="KW-0597">Phosphoprotein</keyword>
<sequence>MSEKISIVVLEDEKNYRDTIKLLLNFSNIFCCLQTYETIKKFYRGFDDIDPDIFWIDLNLPDGSGIDVIRHIKKYRPDALCMVCSFFDSEEMVFKALQNGADGYLLKGESNKKILEALQDLYNGGAPMSSTIAKKVIMSFQSYNAIQENFSLTIREKEILEHLSNGEQYKEIGGKLNVSIETIKKHIKNIYNKLHVNNRTEAVNKYYGLK</sequence>
<dbReference type="CDD" id="cd17535">
    <property type="entry name" value="REC_NarL-like"/>
    <property type="match status" value="1"/>
</dbReference>
<comment type="caution">
    <text evidence="8">The sequence shown here is derived from an EMBL/GenBank/DDBJ whole genome shotgun (WGS) entry which is preliminary data.</text>
</comment>
<dbReference type="InterPro" id="IPR039420">
    <property type="entry name" value="WalR-like"/>
</dbReference>
<dbReference type="CDD" id="cd06170">
    <property type="entry name" value="LuxR_C_like"/>
    <property type="match status" value="1"/>
</dbReference>
<dbReference type="PROSITE" id="PS00622">
    <property type="entry name" value="HTH_LUXR_1"/>
    <property type="match status" value="1"/>
</dbReference>
<evidence type="ECO:0000256" key="5">
    <source>
        <dbReference type="PROSITE-ProRule" id="PRU00169"/>
    </source>
</evidence>
<dbReference type="OrthoDB" id="9797341at2"/>
<evidence type="ECO:0000259" key="7">
    <source>
        <dbReference type="PROSITE" id="PS50110"/>
    </source>
</evidence>
<accession>A0A4R7F3S6</accession>
<feature type="domain" description="HTH luxR-type" evidence="6">
    <location>
        <begin position="145"/>
        <end position="210"/>
    </location>
</feature>
<dbReference type="Pfam" id="PF00072">
    <property type="entry name" value="Response_reg"/>
    <property type="match status" value="1"/>
</dbReference>
<dbReference type="AlphaFoldDB" id="A0A4R7F3S6"/>
<organism evidence="8 9">
    <name type="scientific">Myroides indicus</name>
    <dbReference type="NCBI Taxonomy" id="1323422"/>
    <lineage>
        <taxon>Bacteria</taxon>
        <taxon>Pseudomonadati</taxon>
        <taxon>Bacteroidota</taxon>
        <taxon>Flavobacteriia</taxon>
        <taxon>Flavobacteriales</taxon>
        <taxon>Flavobacteriaceae</taxon>
        <taxon>Myroides</taxon>
    </lineage>
</organism>
<dbReference type="SUPFAM" id="SSF52172">
    <property type="entry name" value="CheY-like"/>
    <property type="match status" value="1"/>
</dbReference>
<dbReference type="InterPro" id="IPR000792">
    <property type="entry name" value="Tscrpt_reg_LuxR_C"/>
</dbReference>
<dbReference type="SUPFAM" id="SSF46894">
    <property type="entry name" value="C-terminal effector domain of the bipartite response regulators"/>
    <property type="match status" value="1"/>
</dbReference>
<dbReference type="Proteomes" id="UP000295215">
    <property type="component" value="Unassembled WGS sequence"/>
</dbReference>
<keyword evidence="3" id="KW-0238">DNA-binding</keyword>
<evidence type="ECO:0000313" key="8">
    <source>
        <dbReference type="EMBL" id="TDS65086.1"/>
    </source>
</evidence>
<evidence type="ECO:0000256" key="1">
    <source>
        <dbReference type="ARBA" id="ARBA00022553"/>
    </source>
</evidence>
<keyword evidence="4" id="KW-0804">Transcription</keyword>
<dbReference type="PANTHER" id="PTHR43214">
    <property type="entry name" value="TWO-COMPONENT RESPONSE REGULATOR"/>
    <property type="match status" value="1"/>
</dbReference>
<dbReference type="EMBL" id="SOAG01000003">
    <property type="protein sequence ID" value="TDS65086.1"/>
    <property type="molecule type" value="Genomic_DNA"/>
</dbReference>
<dbReference type="PROSITE" id="PS50043">
    <property type="entry name" value="HTH_LUXR_2"/>
    <property type="match status" value="1"/>
</dbReference>
<evidence type="ECO:0000256" key="2">
    <source>
        <dbReference type="ARBA" id="ARBA00023015"/>
    </source>
</evidence>
<dbReference type="GO" id="GO:0000160">
    <property type="term" value="P:phosphorelay signal transduction system"/>
    <property type="evidence" value="ECO:0007669"/>
    <property type="project" value="InterPro"/>
</dbReference>